<feature type="chain" id="PRO_5014499356" evidence="2">
    <location>
        <begin position="22"/>
        <end position="89"/>
    </location>
</feature>
<name>A0A072U791_MEDTR</name>
<dbReference type="EMBL" id="PSQE01000006">
    <property type="protein sequence ID" value="RHN50737.1"/>
    <property type="molecule type" value="Genomic_DNA"/>
</dbReference>
<feature type="region of interest" description="Disordered" evidence="1">
    <location>
        <begin position="68"/>
        <end position="89"/>
    </location>
</feature>
<evidence type="ECO:0000256" key="2">
    <source>
        <dbReference type="SAM" id="SignalP"/>
    </source>
</evidence>
<dbReference type="Proteomes" id="UP000002051">
    <property type="component" value="Chromosome 6"/>
</dbReference>
<protein>
    <submittedName>
        <fullName evidence="3">Transmembrane protein, putative</fullName>
    </submittedName>
</protein>
<reference evidence="3 6" key="2">
    <citation type="journal article" date="2014" name="BMC Genomics">
        <title>An improved genome release (version Mt4.0) for the model legume Medicago truncatula.</title>
        <authorList>
            <person name="Tang H."/>
            <person name="Krishnakumar V."/>
            <person name="Bidwell S."/>
            <person name="Rosen B."/>
            <person name="Chan A."/>
            <person name="Zhou S."/>
            <person name="Gentzbittel L."/>
            <person name="Childs K.L."/>
            <person name="Yandell M."/>
            <person name="Gundlach H."/>
            <person name="Mayer K.F."/>
            <person name="Schwartz D.C."/>
            <person name="Town C.D."/>
        </authorList>
    </citation>
    <scope>GENOME REANNOTATION</scope>
    <source>
        <strain evidence="3">A17</strain>
        <strain evidence="5 6">cv. Jemalong A17</strain>
    </source>
</reference>
<reference evidence="3 6" key="1">
    <citation type="journal article" date="2011" name="Nature">
        <title>The Medicago genome provides insight into the evolution of rhizobial symbioses.</title>
        <authorList>
            <person name="Young N.D."/>
            <person name="Debelle F."/>
            <person name="Oldroyd G.E."/>
            <person name="Geurts R."/>
            <person name="Cannon S.B."/>
            <person name="Udvardi M.K."/>
            <person name="Benedito V.A."/>
            <person name="Mayer K.F."/>
            <person name="Gouzy J."/>
            <person name="Schoof H."/>
            <person name="Van de Peer Y."/>
            <person name="Proost S."/>
            <person name="Cook D.R."/>
            <person name="Meyers B.C."/>
            <person name="Spannagl M."/>
            <person name="Cheung F."/>
            <person name="De Mita S."/>
            <person name="Krishnakumar V."/>
            <person name="Gundlach H."/>
            <person name="Zhou S."/>
            <person name="Mudge J."/>
            <person name="Bharti A.K."/>
            <person name="Murray J.D."/>
            <person name="Naoumkina M.A."/>
            <person name="Rosen B."/>
            <person name="Silverstein K.A."/>
            <person name="Tang H."/>
            <person name="Rombauts S."/>
            <person name="Zhao P.X."/>
            <person name="Zhou P."/>
            <person name="Barbe V."/>
            <person name="Bardou P."/>
            <person name="Bechner M."/>
            <person name="Bellec A."/>
            <person name="Berger A."/>
            <person name="Berges H."/>
            <person name="Bidwell S."/>
            <person name="Bisseling T."/>
            <person name="Choisne N."/>
            <person name="Couloux A."/>
            <person name="Denny R."/>
            <person name="Deshpande S."/>
            <person name="Dai X."/>
            <person name="Doyle J.J."/>
            <person name="Dudez A.M."/>
            <person name="Farmer A.D."/>
            <person name="Fouteau S."/>
            <person name="Franken C."/>
            <person name="Gibelin C."/>
            <person name="Gish J."/>
            <person name="Goldstein S."/>
            <person name="Gonzalez A.J."/>
            <person name="Green P.J."/>
            <person name="Hallab A."/>
            <person name="Hartog M."/>
            <person name="Hua A."/>
            <person name="Humphray S.J."/>
            <person name="Jeong D.H."/>
            <person name="Jing Y."/>
            <person name="Jocker A."/>
            <person name="Kenton S.M."/>
            <person name="Kim D.J."/>
            <person name="Klee K."/>
            <person name="Lai H."/>
            <person name="Lang C."/>
            <person name="Lin S."/>
            <person name="Macmil S.L."/>
            <person name="Magdelenat G."/>
            <person name="Matthews L."/>
            <person name="McCorrison J."/>
            <person name="Monaghan E.L."/>
            <person name="Mun J.H."/>
            <person name="Najar F.Z."/>
            <person name="Nicholson C."/>
            <person name="Noirot C."/>
            <person name="O'Bleness M."/>
            <person name="Paule C.R."/>
            <person name="Poulain J."/>
            <person name="Prion F."/>
            <person name="Qin B."/>
            <person name="Qu C."/>
            <person name="Retzel E.F."/>
            <person name="Riddle C."/>
            <person name="Sallet E."/>
            <person name="Samain S."/>
            <person name="Samson N."/>
            <person name="Sanders I."/>
            <person name="Saurat O."/>
            <person name="Scarpelli C."/>
            <person name="Schiex T."/>
            <person name="Segurens B."/>
            <person name="Severin A.J."/>
            <person name="Sherrier D.J."/>
            <person name="Shi R."/>
            <person name="Sims S."/>
            <person name="Singer S.R."/>
            <person name="Sinharoy S."/>
            <person name="Sterck L."/>
            <person name="Viollet A."/>
            <person name="Wang B.B."/>
            <person name="Wang K."/>
            <person name="Wang M."/>
            <person name="Wang X."/>
            <person name="Warfsmann J."/>
            <person name="Weissenbach J."/>
            <person name="White D.D."/>
            <person name="White J.D."/>
            <person name="Wiley G.B."/>
            <person name="Wincker P."/>
            <person name="Xing Y."/>
            <person name="Yang L."/>
            <person name="Yao Z."/>
            <person name="Ying F."/>
            <person name="Zhai J."/>
            <person name="Zhou L."/>
            <person name="Zuber A."/>
            <person name="Denarie J."/>
            <person name="Dixon R.A."/>
            <person name="May G.D."/>
            <person name="Schwartz D.C."/>
            <person name="Rogers J."/>
            <person name="Quetier F."/>
            <person name="Town C.D."/>
            <person name="Roe B.A."/>
        </authorList>
    </citation>
    <scope>NUCLEOTIDE SEQUENCE [LARGE SCALE GENOMIC DNA]</scope>
    <source>
        <strain evidence="3">A17</strain>
        <strain evidence="5 6">cv. Jemalong A17</strain>
    </source>
</reference>
<accession>A0A072U791</accession>
<sequence>MKATIKIVFIILVLSYVYVAAVPSTRSRMTKTMDIDLEAKEDLIMSLMNNDQLFDLKVEFEKRRMMTDLSDYPGTGPNHHHDPKSPGKA</sequence>
<evidence type="ECO:0000313" key="6">
    <source>
        <dbReference type="Proteomes" id="UP000002051"/>
    </source>
</evidence>
<keyword evidence="3" id="KW-0812">Transmembrane</keyword>
<dbReference type="AlphaFoldDB" id="A0A072U791"/>
<reference evidence="5" key="3">
    <citation type="submission" date="2015-04" db="UniProtKB">
        <authorList>
            <consortium name="EnsemblPlants"/>
        </authorList>
    </citation>
    <scope>IDENTIFICATION</scope>
    <source>
        <strain evidence="5">cv. Jemalong A17</strain>
    </source>
</reference>
<reference evidence="4" key="4">
    <citation type="journal article" date="2018" name="Nat. Plants">
        <title>Whole-genome landscape of Medicago truncatula symbiotic genes.</title>
        <authorList>
            <person name="Pecrix Y."/>
            <person name="Gamas P."/>
            <person name="Carrere S."/>
        </authorList>
    </citation>
    <scope>NUCLEOTIDE SEQUENCE</scope>
    <source>
        <tissue evidence="4">Leaves</tissue>
    </source>
</reference>
<evidence type="ECO:0000313" key="3">
    <source>
        <dbReference type="EMBL" id="KEH25542.1"/>
    </source>
</evidence>
<dbReference type="Proteomes" id="UP000265566">
    <property type="component" value="Chromosome 6"/>
</dbReference>
<keyword evidence="6" id="KW-1185">Reference proteome</keyword>
<gene>
    <name evidence="5" type="primary">25495813</name>
    <name evidence="3" type="ordered locus">MTR_6g027470</name>
    <name evidence="4" type="ORF">MtrunA17_Chr6g0460741</name>
</gene>
<keyword evidence="2" id="KW-0732">Signal</keyword>
<feature type="signal peptide" evidence="2">
    <location>
        <begin position="1"/>
        <end position="21"/>
    </location>
</feature>
<evidence type="ECO:0000256" key="1">
    <source>
        <dbReference type="SAM" id="MobiDB-lite"/>
    </source>
</evidence>
<dbReference type="HOGENOM" id="CLU_150288_4_0_1"/>
<proteinExistence type="predicted"/>
<organism evidence="3 6">
    <name type="scientific">Medicago truncatula</name>
    <name type="common">Barrel medic</name>
    <name type="synonym">Medicago tribuloides</name>
    <dbReference type="NCBI Taxonomy" id="3880"/>
    <lineage>
        <taxon>Eukaryota</taxon>
        <taxon>Viridiplantae</taxon>
        <taxon>Streptophyta</taxon>
        <taxon>Embryophyta</taxon>
        <taxon>Tracheophyta</taxon>
        <taxon>Spermatophyta</taxon>
        <taxon>Magnoliopsida</taxon>
        <taxon>eudicotyledons</taxon>
        <taxon>Gunneridae</taxon>
        <taxon>Pentapetalae</taxon>
        <taxon>rosids</taxon>
        <taxon>fabids</taxon>
        <taxon>Fabales</taxon>
        <taxon>Fabaceae</taxon>
        <taxon>Papilionoideae</taxon>
        <taxon>50 kb inversion clade</taxon>
        <taxon>NPAAA clade</taxon>
        <taxon>Hologalegina</taxon>
        <taxon>IRL clade</taxon>
        <taxon>Trifolieae</taxon>
        <taxon>Medicago</taxon>
    </lineage>
</organism>
<dbReference type="EnsemblPlants" id="KEH25542">
    <property type="protein sequence ID" value="KEH25542"/>
    <property type="gene ID" value="MTR_6g027470"/>
</dbReference>
<keyword evidence="3" id="KW-0472">Membrane</keyword>
<dbReference type="PANTHER" id="PTHR33474:SF18">
    <property type="entry name" value="PROTEIN, PUTATIVE-RELATED"/>
    <property type="match status" value="1"/>
</dbReference>
<evidence type="ECO:0000313" key="5">
    <source>
        <dbReference type="EnsemblPlants" id="KEH25542"/>
    </source>
</evidence>
<dbReference type="EMBL" id="CM001222">
    <property type="protein sequence ID" value="KEH25542.1"/>
    <property type="molecule type" value="Genomic_DNA"/>
</dbReference>
<dbReference type="Gramene" id="rna35061">
    <property type="protein sequence ID" value="RHN50737.1"/>
    <property type="gene ID" value="gene35061"/>
</dbReference>
<feature type="compositionally biased region" description="Basic and acidic residues" evidence="1">
    <location>
        <begin position="79"/>
        <end position="89"/>
    </location>
</feature>
<dbReference type="PANTHER" id="PTHR33474">
    <property type="entry name" value="TRANSMEMBRANE PROTEIN"/>
    <property type="match status" value="1"/>
</dbReference>
<evidence type="ECO:0000313" key="4">
    <source>
        <dbReference type="EMBL" id="RHN50737.1"/>
    </source>
</evidence>